<keyword evidence="2 7" id="KW-0813">Transport</keyword>
<dbReference type="EMBL" id="VUJW01000003">
    <property type="protein sequence ID" value="KAA1427338.1"/>
    <property type="molecule type" value="Genomic_DNA"/>
</dbReference>
<evidence type="ECO:0000256" key="6">
    <source>
        <dbReference type="ARBA" id="ARBA00023136"/>
    </source>
</evidence>
<organism evidence="9 10">
    <name type="scientific">Nocardioides antri</name>
    <dbReference type="NCBI Taxonomy" id="2607659"/>
    <lineage>
        <taxon>Bacteria</taxon>
        <taxon>Bacillati</taxon>
        <taxon>Actinomycetota</taxon>
        <taxon>Actinomycetes</taxon>
        <taxon>Propionibacteriales</taxon>
        <taxon>Nocardioidaceae</taxon>
        <taxon>Nocardioides</taxon>
    </lineage>
</organism>
<dbReference type="RefSeq" id="WP_149749706.1">
    <property type="nucleotide sequence ID" value="NZ_VUJW01000003.1"/>
</dbReference>
<keyword evidence="4 7" id="KW-0812">Transmembrane</keyword>
<name>A0A5B1M4H1_9ACTN</name>
<protein>
    <submittedName>
        <fullName evidence="9">Sugar ABC transporter permease</fullName>
    </submittedName>
</protein>
<keyword evidence="6 7" id="KW-0472">Membrane</keyword>
<keyword evidence="5 7" id="KW-1133">Transmembrane helix</keyword>
<dbReference type="AlphaFoldDB" id="A0A5B1M4H1"/>
<evidence type="ECO:0000256" key="3">
    <source>
        <dbReference type="ARBA" id="ARBA00022475"/>
    </source>
</evidence>
<dbReference type="PANTHER" id="PTHR30193:SF18">
    <property type="entry name" value="OSMOPROTECTIVE COMPOUNDS UPTAKE PERMEASE PROTEIN GGTC"/>
    <property type="match status" value="1"/>
</dbReference>
<feature type="transmembrane region" description="Helical" evidence="7">
    <location>
        <begin position="6"/>
        <end position="28"/>
    </location>
</feature>
<feature type="transmembrane region" description="Helical" evidence="7">
    <location>
        <begin position="194"/>
        <end position="216"/>
    </location>
</feature>
<dbReference type="SUPFAM" id="SSF161098">
    <property type="entry name" value="MetI-like"/>
    <property type="match status" value="1"/>
</dbReference>
<proteinExistence type="inferred from homology"/>
<dbReference type="Pfam" id="PF00528">
    <property type="entry name" value="BPD_transp_1"/>
    <property type="match status" value="1"/>
</dbReference>
<keyword evidence="3" id="KW-1003">Cell membrane</keyword>
<comment type="similarity">
    <text evidence="7">Belongs to the binding-protein-dependent transport system permease family.</text>
</comment>
<keyword evidence="10" id="KW-1185">Reference proteome</keyword>
<dbReference type="Proteomes" id="UP000324351">
    <property type="component" value="Unassembled WGS sequence"/>
</dbReference>
<sequence length="327" mass="36246">MIKLINAALAIVAGVGGMLALFWILNAIVERLPGRWEERLKPYVFIGPAVALVGLFLVYPAVQTVIYSFADKNSQKWVGFENYKALWNDDNFRSALLNNLLWILVVPAVSVVIGLLIAVLADRLRPTSEKVAKSVIFMPMAISFVGASTIWRFVYDTRFAEGDEQIGLLSAITTGLGFDPVSWLRLDAWNVNDFLLMAIMIWLQAGFAMVLLSAAVKGVPEDTLEAARIDGANELQIFFRVVVPQIWPTVIVVFTTVLILVMKVFDIVYVMTGGNADTDVVANIFVEELIEFGDDGRAAAVVVVLMIAVIPVMIYQVRRFRMQEAGR</sequence>
<evidence type="ECO:0000256" key="2">
    <source>
        <dbReference type="ARBA" id="ARBA00022448"/>
    </source>
</evidence>
<feature type="transmembrane region" description="Helical" evidence="7">
    <location>
        <begin position="298"/>
        <end position="317"/>
    </location>
</feature>
<evidence type="ECO:0000256" key="5">
    <source>
        <dbReference type="ARBA" id="ARBA00022989"/>
    </source>
</evidence>
<dbReference type="InterPro" id="IPR035906">
    <property type="entry name" value="MetI-like_sf"/>
</dbReference>
<feature type="transmembrane region" description="Helical" evidence="7">
    <location>
        <begin position="40"/>
        <end position="62"/>
    </location>
</feature>
<reference evidence="9 10" key="1">
    <citation type="submission" date="2019-09" db="EMBL/GenBank/DDBJ databases">
        <title>Nocardioides panacisoli sp. nov., isolated from the soil of a ginseng field.</title>
        <authorList>
            <person name="Cho C."/>
        </authorList>
    </citation>
    <scope>NUCLEOTIDE SEQUENCE [LARGE SCALE GENOMIC DNA]</scope>
    <source>
        <strain evidence="9 10">BN140041</strain>
    </source>
</reference>
<dbReference type="GO" id="GO:0005886">
    <property type="term" value="C:plasma membrane"/>
    <property type="evidence" value="ECO:0007669"/>
    <property type="project" value="UniProtKB-SubCell"/>
</dbReference>
<dbReference type="InterPro" id="IPR051393">
    <property type="entry name" value="ABC_transporter_permease"/>
</dbReference>
<feature type="transmembrane region" description="Helical" evidence="7">
    <location>
        <begin position="237"/>
        <end position="262"/>
    </location>
</feature>
<feature type="domain" description="ABC transmembrane type-1" evidence="8">
    <location>
        <begin position="96"/>
        <end position="316"/>
    </location>
</feature>
<comment type="subcellular location">
    <subcellularLocation>
        <location evidence="1 7">Cell membrane</location>
        <topology evidence="1 7">Multi-pass membrane protein</topology>
    </subcellularLocation>
</comment>
<comment type="caution">
    <text evidence="9">The sequence shown here is derived from an EMBL/GenBank/DDBJ whole genome shotgun (WGS) entry which is preliminary data.</text>
</comment>
<evidence type="ECO:0000256" key="1">
    <source>
        <dbReference type="ARBA" id="ARBA00004651"/>
    </source>
</evidence>
<dbReference type="PROSITE" id="PS50928">
    <property type="entry name" value="ABC_TM1"/>
    <property type="match status" value="1"/>
</dbReference>
<feature type="transmembrane region" description="Helical" evidence="7">
    <location>
        <begin position="134"/>
        <end position="154"/>
    </location>
</feature>
<evidence type="ECO:0000259" key="8">
    <source>
        <dbReference type="PROSITE" id="PS50928"/>
    </source>
</evidence>
<evidence type="ECO:0000313" key="9">
    <source>
        <dbReference type="EMBL" id="KAA1427338.1"/>
    </source>
</evidence>
<evidence type="ECO:0000313" key="10">
    <source>
        <dbReference type="Proteomes" id="UP000324351"/>
    </source>
</evidence>
<dbReference type="CDD" id="cd06261">
    <property type="entry name" value="TM_PBP2"/>
    <property type="match status" value="1"/>
</dbReference>
<feature type="transmembrane region" description="Helical" evidence="7">
    <location>
        <begin position="100"/>
        <end position="122"/>
    </location>
</feature>
<gene>
    <name evidence="9" type="ORF">F0U47_07585</name>
</gene>
<dbReference type="Gene3D" id="1.10.3720.10">
    <property type="entry name" value="MetI-like"/>
    <property type="match status" value="1"/>
</dbReference>
<dbReference type="PANTHER" id="PTHR30193">
    <property type="entry name" value="ABC TRANSPORTER PERMEASE PROTEIN"/>
    <property type="match status" value="1"/>
</dbReference>
<dbReference type="InterPro" id="IPR000515">
    <property type="entry name" value="MetI-like"/>
</dbReference>
<reference evidence="9 10" key="2">
    <citation type="submission" date="2019-09" db="EMBL/GenBank/DDBJ databases">
        <authorList>
            <person name="Jin C."/>
        </authorList>
    </citation>
    <scope>NUCLEOTIDE SEQUENCE [LARGE SCALE GENOMIC DNA]</scope>
    <source>
        <strain evidence="9 10">BN140041</strain>
    </source>
</reference>
<evidence type="ECO:0000256" key="7">
    <source>
        <dbReference type="RuleBase" id="RU363032"/>
    </source>
</evidence>
<dbReference type="GO" id="GO:0055085">
    <property type="term" value="P:transmembrane transport"/>
    <property type="evidence" value="ECO:0007669"/>
    <property type="project" value="InterPro"/>
</dbReference>
<accession>A0A5B1M4H1</accession>
<evidence type="ECO:0000256" key="4">
    <source>
        <dbReference type="ARBA" id="ARBA00022692"/>
    </source>
</evidence>